<organism evidence="2 3">
    <name type="scientific">Candidatus Doudnabacteria bacterium CG10_big_fil_rev_8_21_14_0_10_42_18</name>
    <dbReference type="NCBI Taxonomy" id="1974552"/>
    <lineage>
        <taxon>Bacteria</taxon>
        <taxon>Candidatus Doudnaibacteriota</taxon>
    </lineage>
</organism>
<evidence type="ECO:0000313" key="3">
    <source>
        <dbReference type="Proteomes" id="UP000230922"/>
    </source>
</evidence>
<dbReference type="AlphaFoldDB" id="A0A2H0VAM1"/>
<evidence type="ECO:0000259" key="1">
    <source>
        <dbReference type="PROSITE" id="PS50994"/>
    </source>
</evidence>
<dbReference type="EMBL" id="PFAK01000045">
    <property type="protein sequence ID" value="PIR96134.1"/>
    <property type="molecule type" value="Genomic_DNA"/>
</dbReference>
<dbReference type="InterPro" id="IPR036397">
    <property type="entry name" value="RNaseH_sf"/>
</dbReference>
<dbReference type="PANTHER" id="PTHR46889:SF4">
    <property type="entry name" value="TRANSPOSASE INSO FOR INSERTION SEQUENCE ELEMENT IS911B-RELATED"/>
    <property type="match status" value="1"/>
</dbReference>
<evidence type="ECO:0000313" key="2">
    <source>
        <dbReference type="EMBL" id="PIR96134.1"/>
    </source>
</evidence>
<dbReference type="InterPro" id="IPR001584">
    <property type="entry name" value="Integrase_cat-core"/>
</dbReference>
<dbReference type="Gene3D" id="3.30.420.10">
    <property type="entry name" value="Ribonuclease H-like superfamily/Ribonuclease H"/>
    <property type="match status" value="1"/>
</dbReference>
<dbReference type="PANTHER" id="PTHR46889">
    <property type="entry name" value="TRANSPOSASE INSF FOR INSERTION SEQUENCE IS3B-RELATED"/>
    <property type="match status" value="1"/>
</dbReference>
<dbReference type="NCBIfam" id="NF033516">
    <property type="entry name" value="transpos_IS3"/>
    <property type="match status" value="1"/>
</dbReference>
<protein>
    <recommendedName>
        <fullName evidence="1">Integrase catalytic domain-containing protein</fullName>
    </recommendedName>
</protein>
<dbReference type="InterPro" id="IPR012337">
    <property type="entry name" value="RNaseH-like_sf"/>
</dbReference>
<dbReference type="Pfam" id="PF00665">
    <property type="entry name" value="rve"/>
    <property type="match status" value="1"/>
</dbReference>
<dbReference type="Proteomes" id="UP000230922">
    <property type="component" value="Unassembled WGS sequence"/>
</dbReference>
<name>A0A2H0VAM1_9BACT</name>
<dbReference type="GO" id="GO:0015074">
    <property type="term" value="P:DNA integration"/>
    <property type="evidence" value="ECO:0007669"/>
    <property type="project" value="InterPro"/>
</dbReference>
<proteinExistence type="predicted"/>
<feature type="domain" description="Integrase catalytic" evidence="1">
    <location>
        <begin position="6"/>
        <end position="168"/>
    </location>
</feature>
<dbReference type="InterPro" id="IPR048020">
    <property type="entry name" value="Transpos_IS3"/>
</dbReference>
<dbReference type="PROSITE" id="PS50994">
    <property type="entry name" value="INTEGRASE"/>
    <property type="match status" value="1"/>
</dbReference>
<dbReference type="Pfam" id="PF13333">
    <property type="entry name" value="rve_2"/>
    <property type="match status" value="1"/>
</dbReference>
<sequence>MLDRNFNQNALRKVLCTDITYLYYGLGRKAFLSAIKDIASGEIVSWELSQNLELEFVVKTVARLEQLSLPQDSILHSDQGFHYTSPLYSQKIKQLKIIQSMSRKGNCIDNAPMESFFGHLKDEVDFKSCNTFQELTVKVNEYMQYYNHQRYQWELKKMTPVQYRNHLLAAVA</sequence>
<dbReference type="InterPro" id="IPR050900">
    <property type="entry name" value="Transposase_IS3/IS150/IS904"/>
</dbReference>
<reference evidence="3" key="1">
    <citation type="submission" date="2017-09" db="EMBL/GenBank/DDBJ databases">
        <title>Depth-based differentiation of microbial function through sediment-hosted aquifers and enrichment of novel symbionts in the deep terrestrial subsurface.</title>
        <authorList>
            <person name="Probst A.J."/>
            <person name="Ladd B."/>
            <person name="Jarett J.K."/>
            <person name="Geller-Mcgrath D.E."/>
            <person name="Sieber C.M.K."/>
            <person name="Emerson J.B."/>
            <person name="Anantharaman K."/>
            <person name="Thomas B.C."/>
            <person name="Malmstrom R."/>
            <person name="Stieglmeier M."/>
            <person name="Klingl A."/>
            <person name="Woyke T."/>
            <person name="Ryan C.M."/>
            <person name="Banfield J.F."/>
        </authorList>
    </citation>
    <scope>NUCLEOTIDE SEQUENCE [LARGE SCALE GENOMIC DNA]</scope>
</reference>
<comment type="caution">
    <text evidence="2">The sequence shown here is derived from an EMBL/GenBank/DDBJ whole genome shotgun (WGS) entry which is preliminary data.</text>
</comment>
<dbReference type="SUPFAM" id="SSF53098">
    <property type="entry name" value="Ribonuclease H-like"/>
    <property type="match status" value="1"/>
</dbReference>
<dbReference type="GO" id="GO:0003676">
    <property type="term" value="F:nucleic acid binding"/>
    <property type="evidence" value="ECO:0007669"/>
    <property type="project" value="InterPro"/>
</dbReference>
<accession>A0A2H0VAM1</accession>
<gene>
    <name evidence="2" type="ORF">COT92_02660</name>
</gene>